<dbReference type="Proteomes" id="UP000475249">
    <property type="component" value="Unassembled WGS sequence"/>
</dbReference>
<protein>
    <submittedName>
        <fullName evidence="2">Uncharacterized protein</fullName>
    </submittedName>
</protein>
<dbReference type="AlphaFoldDB" id="A0A6L9EES2"/>
<evidence type="ECO:0000313" key="3">
    <source>
        <dbReference type="Proteomes" id="UP000475249"/>
    </source>
</evidence>
<keyword evidence="1" id="KW-0732">Signal</keyword>
<dbReference type="EMBL" id="WXYO01000006">
    <property type="protein sequence ID" value="NAS13153.1"/>
    <property type="molecule type" value="Genomic_DNA"/>
</dbReference>
<evidence type="ECO:0000256" key="1">
    <source>
        <dbReference type="SAM" id="SignalP"/>
    </source>
</evidence>
<name>A0A6L9EES2_9FLAO</name>
<comment type="caution">
    <text evidence="2">The sequence shown here is derived from an EMBL/GenBank/DDBJ whole genome shotgun (WGS) entry which is preliminary data.</text>
</comment>
<feature type="chain" id="PRO_5027063130" evidence="1">
    <location>
        <begin position="19"/>
        <end position="279"/>
    </location>
</feature>
<dbReference type="RefSeq" id="WP_161436194.1">
    <property type="nucleotide sequence ID" value="NZ_WXYO01000006.1"/>
</dbReference>
<proteinExistence type="predicted"/>
<sequence length="279" mass="30783">MRKVIVLLVMLCSGLVMAQERGAKNDIIVTKNGELIQAKVVKVTENAISFSYPGETVLNEVATSSLEKIVFSSGRTQTFAKGARSTQSQQPLAVENEPIPDEEIYLGPESNYTENQLTVLPLSYIKNGVHDKKMSNQMTSFVTAFMDSNAKPYGITVPEMTQTIDKLVSADIGYQKLGQATPAELRDVLGSEYILKATLKDDRSSGQASRDLYSDNNTKTLKTTISIQLELYGADQDEEKYQVTFSEDIALNQAATSLEGKWKSSIKYVLQQLLSSRSL</sequence>
<feature type="signal peptide" evidence="1">
    <location>
        <begin position="1"/>
        <end position="18"/>
    </location>
</feature>
<reference evidence="2 3" key="1">
    <citation type="submission" date="2020-01" db="EMBL/GenBank/DDBJ databases">
        <title>Bacteria diversity of Porities sp.</title>
        <authorList>
            <person name="Wang G."/>
        </authorList>
    </citation>
    <scope>NUCLEOTIDE SEQUENCE [LARGE SCALE GENOMIC DNA]</scope>
    <source>
        <strain evidence="2 3">R33</strain>
    </source>
</reference>
<organism evidence="2 3">
    <name type="scientific">Poritiphilus flavus</name>
    <dbReference type="NCBI Taxonomy" id="2697053"/>
    <lineage>
        <taxon>Bacteria</taxon>
        <taxon>Pseudomonadati</taxon>
        <taxon>Bacteroidota</taxon>
        <taxon>Flavobacteriia</taxon>
        <taxon>Flavobacteriales</taxon>
        <taxon>Flavobacteriaceae</taxon>
        <taxon>Poritiphilus</taxon>
    </lineage>
</organism>
<gene>
    <name evidence="2" type="ORF">GTQ38_14145</name>
</gene>
<keyword evidence="3" id="KW-1185">Reference proteome</keyword>
<evidence type="ECO:0000313" key="2">
    <source>
        <dbReference type="EMBL" id="NAS13153.1"/>
    </source>
</evidence>
<accession>A0A6L9EES2</accession>